<dbReference type="PANTHER" id="PTHR48100">
    <property type="entry name" value="BROAD-SPECIFICITY PHOSPHATASE YOR283W-RELATED"/>
    <property type="match status" value="1"/>
</dbReference>
<evidence type="ECO:0000256" key="1">
    <source>
        <dbReference type="ARBA" id="ARBA00023152"/>
    </source>
</evidence>
<evidence type="ECO:0000313" key="4">
    <source>
        <dbReference type="EMBL" id="KRO84037.1"/>
    </source>
</evidence>
<proteinExistence type="predicted"/>
<keyword evidence="1" id="KW-0324">Glycolysis</keyword>
<organism evidence="4 5">
    <name type="scientific">OM182 bacterium BACL3 MAG-120619-bin3</name>
    <dbReference type="NCBI Taxonomy" id="1655593"/>
    <lineage>
        <taxon>Bacteria</taxon>
        <taxon>Pseudomonadati</taxon>
        <taxon>Pseudomonadota</taxon>
        <taxon>Gammaproteobacteria</taxon>
        <taxon>OMG group</taxon>
        <taxon>OM182 clade</taxon>
    </lineage>
</organism>
<dbReference type="InterPro" id="IPR001345">
    <property type="entry name" value="PG/BPGM_mutase_AS"/>
</dbReference>
<dbReference type="SUPFAM" id="SSF53254">
    <property type="entry name" value="Phosphoglycerate mutase-like"/>
    <property type="match status" value="1"/>
</dbReference>
<dbReference type="PANTHER" id="PTHR48100:SF1">
    <property type="entry name" value="HISTIDINE PHOSPHATASE FAMILY PROTEIN-RELATED"/>
    <property type="match status" value="1"/>
</dbReference>
<evidence type="ECO:0008006" key="6">
    <source>
        <dbReference type="Google" id="ProtNLM"/>
    </source>
</evidence>
<dbReference type="InterPro" id="IPR050275">
    <property type="entry name" value="PGM_Phosphatase"/>
</dbReference>
<dbReference type="PIRSF" id="PIRSF000709">
    <property type="entry name" value="6PFK_2-Ptase"/>
    <property type="match status" value="1"/>
</dbReference>
<feature type="binding site" evidence="3">
    <location>
        <position position="57"/>
    </location>
    <ligand>
        <name>substrate</name>
    </ligand>
</feature>
<dbReference type="PROSITE" id="PS00175">
    <property type="entry name" value="PG_MUTASE"/>
    <property type="match status" value="1"/>
</dbReference>
<dbReference type="Pfam" id="PF00300">
    <property type="entry name" value="His_Phos_1"/>
    <property type="match status" value="1"/>
</dbReference>
<dbReference type="SMART" id="SM00855">
    <property type="entry name" value="PGAM"/>
    <property type="match status" value="1"/>
</dbReference>
<keyword evidence="2" id="KW-0413">Isomerase</keyword>
<dbReference type="Gene3D" id="3.40.50.1240">
    <property type="entry name" value="Phosphoglycerate mutase-like"/>
    <property type="match status" value="1"/>
</dbReference>
<sequence length="200" mass="22559">MQLHLIRHGQTNWNEEKRIQGQSDSILTELGVSQARALGERLREIDYAAHYSSSSVRTRQTTEHAFPAASDVRFRDELREIYLGPWEGNLYADMAEREPDSYKHFWEQPHLFAVQGAESFHDLQRRAVAAVAEIAAAHAGERVALVSHGALIKSYLCHVEGRPLDRFWEPPTMHNCCHSIVEVAADGSAKIVQYADEPVG</sequence>
<comment type="caution">
    <text evidence="4">The sequence shown here is derived from an EMBL/GenBank/DDBJ whole genome shotgun (WGS) entry which is preliminary data.</text>
</comment>
<evidence type="ECO:0000256" key="2">
    <source>
        <dbReference type="ARBA" id="ARBA00023235"/>
    </source>
</evidence>
<dbReference type="EMBL" id="LICD01000012">
    <property type="protein sequence ID" value="KRO84037.1"/>
    <property type="molecule type" value="Genomic_DNA"/>
</dbReference>
<dbReference type="Proteomes" id="UP000051242">
    <property type="component" value="Unassembled WGS sequence"/>
</dbReference>
<evidence type="ECO:0000256" key="3">
    <source>
        <dbReference type="PIRSR" id="PIRSR613078-2"/>
    </source>
</evidence>
<protein>
    <recommendedName>
        <fullName evidence="6">Phosphoglycerate mutase</fullName>
    </recommendedName>
</protein>
<dbReference type="InterPro" id="IPR029033">
    <property type="entry name" value="His_PPase_superfam"/>
</dbReference>
<dbReference type="InterPro" id="IPR013078">
    <property type="entry name" value="His_Pase_superF_clade-1"/>
</dbReference>
<dbReference type="GO" id="GO:0016791">
    <property type="term" value="F:phosphatase activity"/>
    <property type="evidence" value="ECO:0007669"/>
    <property type="project" value="TreeGrafter"/>
</dbReference>
<dbReference type="CDD" id="cd07067">
    <property type="entry name" value="HP_PGM_like"/>
    <property type="match status" value="1"/>
</dbReference>
<evidence type="ECO:0000313" key="5">
    <source>
        <dbReference type="Proteomes" id="UP000051242"/>
    </source>
</evidence>
<dbReference type="AlphaFoldDB" id="A0A0R2TA36"/>
<reference evidence="4 5" key="1">
    <citation type="submission" date="2015-10" db="EMBL/GenBank/DDBJ databases">
        <title>Metagenome-Assembled Genomes uncover a global brackish microbiome.</title>
        <authorList>
            <person name="Hugerth L.W."/>
            <person name="Larsson J."/>
            <person name="Alneberg J."/>
            <person name="Lindh M.V."/>
            <person name="Legrand C."/>
            <person name="Pinhassi J."/>
            <person name="Andersson A.F."/>
        </authorList>
    </citation>
    <scope>NUCLEOTIDE SEQUENCE [LARGE SCALE GENOMIC DNA]</scope>
    <source>
        <strain evidence="4">BACL22 MAG-120619-bin3</strain>
    </source>
</reference>
<feature type="binding site" evidence="3">
    <location>
        <begin position="7"/>
        <end position="14"/>
    </location>
    <ligand>
        <name>substrate</name>
    </ligand>
</feature>
<dbReference type="GO" id="GO:0005737">
    <property type="term" value="C:cytoplasm"/>
    <property type="evidence" value="ECO:0007669"/>
    <property type="project" value="TreeGrafter"/>
</dbReference>
<gene>
    <name evidence="4" type="ORF">ABR85_04145</name>
</gene>
<accession>A0A0R2TA36</accession>
<name>A0A0R2TA36_9GAMM</name>